<evidence type="ECO:0000313" key="1">
    <source>
        <dbReference type="EMBL" id="EDN82180.1"/>
    </source>
</evidence>
<organism evidence="1 2">
    <name type="scientific">Bifidobacterium adolescentis L2-32</name>
    <dbReference type="NCBI Taxonomy" id="411481"/>
    <lineage>
        <taxon>Bacteria</taxon>
        <taxon>Bacillati</taxon>
        <taxon>Actinomycetota</taxon>
        <taxon>Actinomycetes</taxon>
        <taxon>Bifidobacteriales</taxon>
        <taxon>Bifidobacteriaceae</taxon>
        <taxon>Bifidobacterium</taxon>
    </lineage>
</organism>
<evidence type="ECO:0000313" key="2">
    <source>
        <dbReference type="Proteomes" id="UP000003773"/>
    </source>
</evidence>
<gene>
    <name evidence="1" type="ORF">BIFADO_02308</name>
</gene>
<name>A7A8W5_BIFAD</name>
<comment type="caution">
    <text evidence="1">The sequence shown here is derived from an EMBL/GenBank/DDBJ whole genome shotgun (WGS) entry which is preliminary data.</text>
</comment>
<proteinExistence type="predicted"/>
<dbReference type="AlphaFoldDB" id="A7A8W5"/>
<protein>
    <submittedName>
        <fullName evidence="1">Uncharacterized protein</fullName>
    </submittedName>
</protein>
<reference evidence="1 2" key="1">
    <citation type="submission" date="2007-04" db="EMBL/GenBank/DDBJ databases">
        <authorList>
            <person name="Fulton L."/>
            <person name="Clifton S."/>
            <person name="Fulton B."/>
            <person name="Xu J."/>
            <person name="Minx P."/>
            <person name="Pepin K.H."/>
            <person name="Johnson M."/>
            <person name="Thiruvilangam P."/>
            <person name="Bhonagiri V."/>
            <person name="Nash W.E."/>
            <person name="Mardis E.R."/>
            <person name="Wilson R.K."/>
        </authorList>
    </citation>
    <scope>NUCLEOTIDE SEQUENCE [LARGE SCALE GENOMIC DNA]</scope>
    <source>
        <strain evidence="1 2">L2-32</strain>
    </source>
</reference>
<sequence length="49" mass="5648">MKRIRWIRVARPPTVVCGHRNMLLFAHSATVAIAMIRRLFPQYGVCGRP</sequence>
<accession>A7A8W5</accession>
<reference evidence="1 2" key="2">
    <citation type="submission" date="2007-05" db="EMBL/GenBank/DDBJ databases">
        <title>Draft genome sequence of Bifidobacterium adolescentis (L2-32).</title>
        <authorList>
            <person name="Sudarsanam P."/>
            <person name="Ley R."/>
            <person name="Guruge J."/>
            <person name="Turnbaugh P.J."/>
            <person name="Mahowald M."/>
            <person name="Liep D."/>
            <person name="Gordon J."/>
        </authorList>
    </citation>
    <scope>NUCLEOTIDE SEQUENCE [LARGE SCALE GENOMIC DNA]</scope>
    <source>
        <strain evidence="1 2">L2-32</strain>
    </source>
</reference>
<dbReference type="EMBL" id="AAXD02000074">
    <property type="protein sequence ID" value="EDN82180.1"/>
    <property type="molecule type" value="Genomic_DNA"/>
</dbReference>
<dbReference type="Proteomes" id="UP000003773">
    <property type="component" value="Unassembled WGS sequence"/>
</dbReference>
<dbReference type="HOGENOM" id="CLU_3132788_0_0_11"/>